<comment type="caution">
    <text evidence="2">The sequence shown here is derived from an EMBL/GenBank/DDBJ whole genome shotgun (WGS) entry which is preliminary data.</text>
</comment>
<proteinExistence type="predicted"/>
<feature type="region of interest" description="Disordered" evidence="1">
    <location>
        <begin position="52"/>
        <end position="86"/>
    </location>
</feature>
<name>A0A6N6VWG5_9BACT</name>
<keyword evidence="3" id="KW-1185">Reference proteome</keyword>
<feature type="compositionally biased region" description="Polar residues" evidence="1">
    <location>
        <begin position="53"/>
        <end position="86"/>
    </location>
</feature>
<gene>
    <name evidence="2" type="ORF">GCL60_03515</name>
</gene>
<dbReference type="AlphaFoldDB" id="A0A6N6VWG5"/>
<reference evidence="2 3" key="1">
    <citation type="submission" date="2019-10" db="EMBL/GenBank/DDBJ databases">
        <title>New species of Slilvanegrellaceae.</title>
        <authorList>
            <person name="Pitt A."/>
            <person name="Hahn M.W."/>
        </authorList>
    </citation>
    <scope>NUCLEOTIDE SEQUENCE [LARGE SCALE GENOMIC DNA]</scope>
    <source>
        <strain evidence="2 3">SP-Ram-0.45-NSY-1</strain>
    </source>
</reference>
<sequence length="227" mass="26306">MNVKRFLCLFNIIFINSCSTLFPQNSKKSGDINEQRKSASFLDSLFQDDPIADQNSSQNKDNMRSSLSQGTISNQNKRNNSLNYNSPYPQNFQNTLSLTHIEGNTWRTQAHPAMVFGIMSRLLSQNYIINSMDRKNFNLQTDWDKFFIDGRLFRNRINIMVFPVGPRQTEVVLKNIVEYYTGNQNGKIEENSAWLPSPDITDEINKLIENTNRQTTLIQSQMYSRPN</sequence>
<dbReference type="EMBL" id="WFLM01000001">
    <property type="protein sequence ID" value="KAB8041015.1"/>
    <property type="molecule type" value="Genomic_DNA"/>
</dbReference>
<organism evidence="2 3">
    <name type="scientific">Silvanigrella paludirubra</name>
    <dbReference type="NCBI Taxonomy" id="2499159"/>
    <lineage>
        <taxon>Bacteria</taxon>
        <taxon>Pseudomonadati</taxon>
        <taxon>Bdellovibrionota</taxon>
        <taxon>Oligoflexia</taxon>
        <taxon>Silvanigrellales</taxon>
        <taxon>Silvanigrellaceae</taxon>
        <taxon>Silvanigrella</taxon>
    </lineage>
</organism>
<protein>
    <recommendedName>
        <fullName evidence="4">Outer membrane protein assembly factor BamC</fullName>
    </recommendedName>
</protein>
<accession>A0A6N6VWG5</accession>
<dbReference type="RefSeq" id="WP_153418538.1">
    <property type="nucleotide sequence ID" value="NZ_WFLM01000001.1"/>
</dbReference>
<dbReference type="OrthoDB" id="5293039at2"/>
<evidence type="ECO:0000256" key="1">
    <source>
        <dbReference type="SAM" id="MobiDB-lite"/>
    </source>
</evidence>
<evidence type="ECO:0000313" key="3">
    <source>
        <dbReference type="Proteomes" id="UP000437748"/>
    </source>
</evidence>
<dbReference type="Proteomes" id="UP000437748">
    <property type="component" value="Unassembled WGS sequence"/>
</dbReference>
<evidence type="ECO:0000313" key="2">
    <source>
        <dbReference type="EMBL" id="KAB8041015.1"/>
    </source>
</evidence>
<evidence type="ECO:0008006" key="4">
    <source>
        <dbReference type="Google" id="ProtNLM"/>
    </source>
</evidence>